<proteinExistence type="predicted"/>
<dbReference type="PATRIC" id="fig|1579979.3.peg.243"/>
<protein>
    <submittedName>
        <fullName evidence="1">Uncharacterized protein</fullName>
    </submittedName>
</protein>
<evidence type="ECO:0000313" key="2">
    <source>
        <dbReference type="Proteomes" id="UP000066624"/>
    </source>
</evidence>
<organism evidence="1 2">
    <name type="scientific">Wenzhouxiangella marina</name>
    <dbReference type="NCBI Taxonomy" id="1579979"/>
    <lineage>
        <taxon>Bacteria</taxon>
        <taxon>Pseudomonadati</taxon>
        <taxon>Pseudomonadota</taxon>
        <taxon>Gammaproteobacteria</taxon>
        <taxon>Chromatiales</taxon>
        <taxon>Wenzhouxiangellaceae</taxon>
        <taxon>Wenzhouxiangella</taxon>
    </lineage>
</organism>
<accession>A0A0K0XSM4</accession>
<evidence type="ECO:0000313" key="1">
    <source>
        <dbReference type="EMBL" id="AKS40627.1"/>
    </source>
</evidence>
<dbReference type="OrthoDB" id="6240183at2"/>
<dbReference type="EMBL" id="CP012154">
    <property type="protein sequence ID" value="AKS40627.1"/>
    <property type="molecule type" value="Genomic_DNA"/>
</dbReference>
<dbReference type="Proteomes" id="UP000066624">
    <property type="component" value="Chromosome"/>
</dbReference>
<dbReference type="PROSITE" id="PS51257">
    <property type="entry name" value="PROKAR_LIPOPROTEIN"/>
    <property type="match status" value="1"/>
</dbReference>
<dbReference type="AlphaFoldDB" id="A0A0K0XSM4"/>
<dbReference type="RefSeq" id="WP_049724320.1">
    <property type="nucleotide sequence ID" value="NZ_CP012154.1"/>
</dbReference>
<name>A0A0K0XSM4_9GAMM</name>
<dbReference type="KEGG" id="wma:WM2015_238"/>
<reference evidence="1 2" key="1">
    <citation type="submission" date="2015-07" db="EMBL/GenBank/DDBJ databases">
        <authorList>
            <person name="Noorani M."/>
        </authorList>
    </citation>
    <scope>NUCLEOTIDE SEQUENCE [LARGE SCALE GENOMIC DNA]</scope>
    <source>
        <strain evidence="1 2">KCTC 42284</strain>
    </source>
</reference>
<sequence>MKRLILISVLSLSLLGCAASSETRPESSFKSIDQSYVNAVEYQARRAGVRVEWVNPPRASESELQQNQR</sequence>
<gene>
    <name evidence="1" type="ORF">WM2015_238</name>
</gene>
<keyword evidence="2" id="KW-1185">Reference proteome</keyword>